<evidence type="ECO:0000256" key="4">
    <source>
        <dbReference type="ARBA" id="ARBA00022692"/>
    </source>
</evidence>
<accession>A0A2U9QXQ9</accession>
<feature type="domain" description="FAD-binding 8" evidence="17">
    <location>
        <begin position="266"/>
        <end position="322"/>
    </location>
</feature>
<organism evidence="19 20">
    <name type="scientific">Pichia kudriavzevii</name>
    <name type="common">Yeast</name>
    <name type="synonym">Issatchenkia orientalis</name>
    <dbReference type="NCBI Taxonomy" id="4909"/>
    <lineage>
        <taxon>Eukaryota</taxon>
        <taxon>Fungi</taxon>
        <taxon>Dikarya</taxon>
        <taxon>Ascomycota</taxon>
        <taxon>Saccharomycotina</taxon>
        <taxon>Pichiomycetes</taxon>
        <taxon>Pichiales</taxon>
        <taxon>Pichiaceae</taxon>
        <taxon>Pichia</taxon>
    </lineage>
</organism>
<keyword evidence="5" id="KW-0274">FAD</keyword>
<name>A0A2U9QXQ9_PICKU</name>
<evidence type="ECO:0000256" key="15">
    <source>
        <dbReference type="SAM" id="Phobius"/>
    </source>
</evidence>
<dbReference type="GO" id="GO:0033215">
    <property type="term" value="P:reductive iron assimilation"/>
    <property type="evidence" value="ECO:0007669"/>
    <property type="project" value="TreeGrafter"/>
</dbReference>
<feature type="transmembrane region" description="Helical" evidence="15">
    <location>
        <begin position="141"/>
        <end position="161"/>
    </location>
</feature>
<dbReference type="SFLD" id="SFLDG01168">
    <property type="entry name" value="Ferric_reductase_subgroup_(FRE"/>
    <property type="match status" value="1"/>
</dbReference>
<dbReference type="InterPro" id="IPR013112">
    <property type="entry name" value="FAD-bd_8"/>
</dbReference>
<evidence type="ECO:0000256" key="13">
    <source>
        <dbReference type="ARBA" id="ARBA00038065"/>
    </source>
</evidence>
<evidence type="ECO:0000313" key="20">
    <source>
        <dbReference type="Proteomes" id="UP000249293"/>
    </source>
</evidence>
<proteinExistence type="inferred from homology"/>
<dbReference type="VEuPathDB" id="FungiDB:C5L36_0A04120"/>
<keyword evidence="6" id="KW-0521">NADP</keyword>
<dbReference type="InterPro" id="IPR013121">
    <property type="entry name" value="Fe_red_NAD-bd_6"/>
</dbReference>
<evidence type="ECO:0000256" key="7">
    <source>
        <dbReference type="ARBA" id="ARBA00022982"/>
    </source>
</evidence>
<feature type="domain" description="Ferric reductase NAD binding" evidence="18">
    <location>
        <begin position="352"/>
        <end position="505"/>
    </location>
</feature>
<evidence type="ECO:0000259" key="18">
    <source>
        <dbReference type="Pfam" id="PF08030"/>
    </source>
</evidence>
<evidence type="ECO:0000256" key="11">
    <source>
        <dbReference type="ARBA" id="ARBA00023136"/>
    </source>
</evidence>
<keyword evidence="7" id="KW-0249">Electron transport</keyword>
<feature type="domain" description="Ferric oxidoreductase" evidence="16">
    <location>
        <begin position="106"/>
        <end position="217"/>
    </location>
</feature>
<sequence length="519" mass="59449">MAAIIWEKDALMENTFQLLKRHGSLHKVNIKYGYILFGVSILLVALRTLALWFYDKSWKKSSRSTTYLRLARFPLALSMAVLVLAITFLMFVNPHLEKISVLIKRTGRLSYALIPLDLFLAAQPAWFSIDNYLDTIKLHKWVSRIIVTLGMLHGIGFFVYYIENNTLNKVFKFENLLGVVVFVLSPVIMLMFKPVRSISYQFFYLFHTIFLMAMIFLIEYHARPGVGFFLFINICLLISQYAKKYYYSKDITMTEIVEHPGSDYKIVKFPKSLLPESYLPASHVRIGYSKWSPLFVFLPSHPYTVATTYQDHDLLSSLVIKPSKFQLQPFETYSIIPVFKSSLSQNFFDTAENVSIVCGGSGISLGLGIFEYFKRCKVADGRDIKLKFIWITGKEDDLFILNELNVQGVDIFVTSSDSDELDAVQDAFVDSANDVSDIPLTNLPNESRDSFGSVLHKYENVAVLGKRPNLEVMLRTNMSKTIDYANKWVIACGPPSLISDCENIARQEKCRFFSEEYAF</sequence>
<keyword evidence="20" id="KW-1185">Reference proteome</keyword>
<feature type="transmembrane region" description="Helical" evidence="15">
    <location>
        <begin position="73"/>
        <end position="91"/>
    </location>
</feature>
<dbReference type="AlphaFoldDB" id="A0A2U9QXQ9"/>
<keyword evidence="8 15" id="KW-1133">Transmembrane helix</keyword>
<dbReference type="InterPro" id="IPR039261">
    <property type="entry name" value="FNR_nucleotide-bd"/>
</dbReference>
<dbReference type="SFLD" id="SFLDF00463">
    <property type="entry name" value="AIM14"/>
    <property type="match status" value="1"/>
</dbReference>
<evidence type="ECO:0000256" key="9">
    <source>
        <dbReference type="ARBA" id="ARBA00023002"/>
    </source>
</evidence>
<gene>
    <name evidence="19" type="ORF">C5L36_0A04120</name>
</gene>
<feature type="transmembrane region" description="Helical" evidence="15">
    <location>
        <begin position="32"/>
        <end position="53"/>
    </location>
</feature>
<dbReference type="PANTHER" id="PTHR11972:SF198">
    <property type="entry name" value="METALLOREDUCTASE AIM14-RELATED"/>
    <property type="match status" value="1"/>
</dbReference>
<dbReference type="GO" id="GO:0005886">
    <property type="term" value="C:plasma membrane"/>
    <property type="evidence" value="ECO:0007669"/>
    <property type="project" value="TreeGrafter"/>
</dbReference>
<dbReference type="RefSeq" id="XP_029319290.1">
    <property type="nucleotide sequence ID" value="XM_029463430.1"/>
</dbReference>
<evidence type="ECO:0000259" key="17">
    <source>
        <dbReference type="Pfam" id="PF08022"/>
    </source>
</evidence>
<evidence type="ECO:0000256" key="10">
    <source>
        <dbReference type="ARBA" id="ARBA00023065"/>
    </source>
</evidence>
<dbReference type="OrthoDB" id="17725at2759"/>
<keyword evidence="10" id="KW-0406">Ion transport</keyword>
<evidence type="ECO:0000256" key="2">
    <source>
        <dbReference type="ARBA" id="ARBA00022448"/>
    </source>
</evidence>
<dbReference type="InterPro" id="IPR013130">
    <property type="entry name" value="Fe3_Rdtase_TM_dom"/>
</dbReference>
<comment type="subcellular location">
    <subcellularLocation>
        <location evidence="1">Membrane</location>
        <topology evidence="1">Multi-pass membrane protein</topology>
    </subcellularLocation>
</comment>
<dbReference type="Proteomes" id="UP000249293">
    <property type="component" value="Chromosome 1"/>
</dbReference>
<dbReference type="EMBL" id="CP028773">
    <property type="protein sequence ID" value="AWU73813.1"/>
    <property type="molecule type" value="Genomic_DNA"/>
</dbReference>
<dbReference type="Pfam" id="PF08022">
    <property type="entry name" value="FAD_binding_8"/>
    <property type="match status" value="1"/>
</dbReference>
<protein>
    <recommendedName>
        <fullName evidence="14">Probable metalloreductase AIM14</fullName>
    </recommendedName>
</protein>
<dbReference type="InterPro" id="IPR050369">
    <property type="entry name" value="RBOH/FRE"/>
</dbReference>
<evidence type="ECO:0000256" key="14">
    <source>
        <dbReference type="ARBA" id="ARBA00039704"/>
    </source>
</evidence>
<evidence type="ECO:0000256" key="3">
    <source>
        <dbReference type="ARBA" id="ARBA00022630"/>
    </source>
</evidence>
<keyword evidence="11 15" id="KW-0472">Membrane</keyword>
<keyword evidence="3" id="KW-0285">Flavoprotein</keyword>
<feature type="transmembrane region" description="Helical" evidence="15">
    <location>
        <begin position="225"/>
        <end position="242"/>
    </location>
</feature>
<dbReference type="Pfam" id="PF01794">
    <property type="entry name" value="Ferric_reduct"/>
    <property type="match status" value="1"/>
</dbReference>
<evidence type="ECO:0000259" key="16">
    <source>
        <dbReference type="Pfam" id="PF01794"/>
    </source>
</evidence>
<evidence type="ECO:0000256" key="8">
    <source>
        <dbReference type="ARBA" id="ARBA00022989"/>
    </source>
</evidence>
<evidence type="ECO:0000256" key="6">
    <source>
        <dbReference type="ARBA" id="ARBA00022857"/>
    </source>
</evidence>
<feature type="transmembrane region" description="Helical" evidence="15">
    <location>
        <begin position="198"/>
        <end position="218"/>
    </location>
</feature>
<evidence type="ECO:0000256" key="1">
    <source>
        <dbReference type="ARBA" id="ARBA00004141"/>
    </source>
</evidence>
<feature type="transmembrane region" description="Helical" evidence="15">
    <location>
        <begin position="173"/>
        <end position="192"/>
    </location>
</feature>
<keyword evidence="9" id="KW-0560">Oxidoreductase</keyword>
<evidence type="ECO:0000256" key="12">
    <source>
        <dbReference type="ARBA" id="ARBA00037386"/>
    </source>
</evidence>
<evidence type="ECO:0000313" key="19">
    <source>
        <dbReference type="EMBL" id="AWU73813.1"/>
    </source>
</evidence>
<dbReference type="GO" id="GO:0000293">
    <property type="term" value="F:ferric-chelate reductase activity"/>
    <property type="evidence" value="ECO:0007669"/>
    <property type="project" value="TreeGrafter"/>
</dbReference>
<keyword evidence="4 15" id="KW-0812">Transmembrane</keyword>
<dbReference type="KEGG" id="pkz:C5L36_0A04120"/>
<feature type="transmembrane region" description="Helical" evidence="15">
    <location>
        <begin position="111"/>
        <end position="129"/>
    </location>
</feature>
<reference evidence="19 20" key="1">
    <citation type="submission" date="2018-06" db="EMBL/GenBank/DDBJ databases">
        <title>Population genomics shows no distinction between pathogenic Candida krusei and environmental Pichia kudriavzevii: One species, four names.</title>
        <authorList>
            <person name="Douglass A.P."/>
            <person name="Offei B."/>
            <person name="Braun-Galleani S."/>
            <person name="Coughlan A.Y."/>
            <person name="Martos A."/>
            <person name="Ortiz-Merino R.A."/>
            <person name="Byrne K.P."/>
            <person name="Wolfe K.H."/>
        </authorList>
    </citation>
    <scope>NUCLEOTIDE SEQUENCE [LARGE SCALE GENOMIC DNA]</scope>
    <source>
        <strain evidence="19 20">CBS573</strain>
    </source>
</reference>
<comment type="function">
    <text evidence="12">Probable cell surface metalloreductase. May be involved in iron or copper homeostasis.</text>
</comment>
<dbReference type="PANTHER" id="PTHR11972">
    <property type="entry name" value="NADPH OXIDASE"/>
    <property type="match status" value="1"/>
</dbReference>
<keyword evidence="2" id="KW-0813">Transport</keyword>
<dbReference type="SFLD" id="SFLDS00052">
    <property type="entry name" value="Ferric_Reductase_Domain"/>
    <property type="match status" value="1"/>
</dbReference>
<dbReference type="Pfam" id="PF08030">
    <property type="entry name" value="NAD_binding_6"/>
    <property type="match status" value="1"/>
</dbReference>
<dbReference type="SUPFAM" id="SSF52343">
    <property type="entry name" value="Ferredoxin reductase-like, C-terminal NADP-linked domain"/>
    <property type="match status" value="1"/>
</dbReference>
<comment type="similarity">
    <text evidence="13">Belongs to the ferric reductase (FRE) family. AIM14 subfamily.</text>
</comment>
<dbReference type="GeneID" id="40381523"/>
<dbReference type="Gene3D" id="3.40.50.80">
    <property type="entry name" value="Nucleotide-binding domain of ferredoxin-NADP reductase (FNR) module"/>
    <property type="match status" value="1"/>
</dbReference>
<evidence type="ECO:0000256" key="5">
    <source>
        <dbReference type="ARBA" id="ARBA00022827"/>
    </source>
</evidence>